<dbReference type="RefSeq" id="WP_186917013.1">
    <property type="nucleotide sequence ID" value="NZ_JACOFZ010000005.1"/>
</dbReference>
<dbReference type="GO" id="GO:0008757">
    <property type="term" value="F:S-adenosylmethionine-dependent methyltransferase activity"/>
    <property type="evidence" value="ECO:0007669"/>
    <property type="project" value="InterPro"/>
</dbReference>
<evidence type="ECO:0000256" key="4">
    <source>
        <dbReference type="ARBA" id="ARBA00022603"/>
    </source>
</evidence>
<organism evidence="10 11">
    <name type="scientific">Undibacterium nitidum</name>
    <dbReference type="NCBI Taxonomy" id="2762298"/>
    <lineage>
        <taxon>Bacteria</taxon>
        <taxon>Pseudomonadati</taxon>
        <taxon>Pseudomonadota</taxon>
        <taxon>Betaproteobacteria</taxon>
        <taxon>Burkholderiales</taxon>
        <taxon>Oxalobacteraceae</taxon>
        <taxon>Undibacterium</taxon>
    </lineage>
</organism>
<dbReference type="Pfam" id="PF08241">
    <property type="entry name" value="Methyltransf_11"/>
    <property type="match status" value="1"/>
</dbReference>
<dbReference type="Proteomes" id="UP000627446">
    <property type="component" value="Unassembled WGS sequence"/>
</dbReference>
<keyword evidence="7 8" id="KW-0093">Biotin biosynthesis</keyword>
<dbReference type="PANTHER" id="PTHR13090:SF1">
    <property type="entry name" value="ARGININE-HYDROXYLASE NDUFAF5, MITOCHONDRIAL"/>
    <property type="match status" value="1"/>
</dbReference>
<reference evidence="10" key="1">
    <citation type="submission" date="2020-08" db="EMBL/GenBank/DDBJ databases">
        <title>Novel species isolated from subtropical streams in China.</title>
        <authorList>
            <person name="Lu H."/>
        </authorList>
    </citation>
    <scope>NUCLEOTIDE SEQUENCE</scope>
    <source>
        <strain evidence="10">LX22W</strain>
    </source>
</reference>
<comment type="function">
    <text evidence="8">Converts the free carboxyl group of a malonyl-thioester to its methyl ester by transfer of a methyl group from S-adenosyl-L-methionine (SAM). It allows to synthesize pimeloyl-ACP via the fatty acid synthetic pathway.</text>
</comment>
<dbReference type="HAMAP" id="MF_00835">
    <property type="entry name" value="BioC"/>
    <property type="match status" value="1"/>
</dbReference>
<dbReference type="EMBL" id="JACOFZ010000005">
    <property type="protein sequence ID" value="MBC3882396.1"/>
    <property type="molecule type" value="Genomic_DNA"/>
</dbReference>
<keyword evidence="5 8" id="KW-0808">Transferase</keyword>
<evidence type="ECO:0000256" key="7">
    <source>
        <dbReference type="ARBA" id="ARBA00022756"/>
    </source>
</evidence>
<evidence type="ECO:0000313" key="11">
    <source>
        <dbReference type="Proteomes" id="UP000627446"/>
    </source>
</evidence>
<dbReference type="GO" id="GO:0032259">
    <property type="term" value="P:methylation"/>
    <property type="evidence" value="ECO:0007669"/>
    <property type="project" value="UniProtKB-KW"/>
</dbReference>
<evidence type="ECO:0000259" key="9">
    <source>
        <dbReference type="Pfam" id="PF08241"/>
    </source>
</evidence>
<comment type="caution">
    <text evidence="10">The sequence shown here is derived from an EMBL/GenBank/DDBJ whole genome shotgun (WGS) entry which is preliminary data.</text>
</comment>
<protein>
    <recommendedName>
        <fullName evidence="3 8">Malonyl-[acyl-carrier protein] O-methyltransferase</fullName>
        <shortName evidence="8">Malonyl-ACP O-methyltransferase</shortName>
        <ecNumber evidence="3 8">2.1.1.197</ecNumber>
    </recommendedName>
    <alternativeName>
        <fullName evidence="8">Biotin synthesis protein BioC</fullName>
    </alternativeName>
</protein>
<keyword evidence="11" id="KW-1185">Reference proteome</keyword>
<dbReference type="SUPFAM" id="SSF53335">
    <property type="entry name" value="S-adenosyl-L-methionine-dependent methyltransferases"/>
    <property type="match status" value="1"/>
</dbReference>
<evidence type="ECO:0000256" key="8">
    <source>
        <dbReference type="HAMAP-Rule" id="MF_00835"/>
    </source>
</evidence>
<comment type="similarity">
    <text evidence="8">Belongs to the methyltransferase superfamily.</text>
</comment>
<dbReference type="InterPro" id="IPR011814">
    <property type="entry name" value="BioC"/>
</dbReference>
<dbReference type="Gene3D" id="3.40.50.150">
    <property type="entry name" value="Vaccinia Virus protein VP39"/>
    <property type="match status" value="1"/>
</dbReference>
<evidence type="ECO:0000256" key="6">
    <source>
        <dbReference type="ARBA" id="ARBA00022691"/>
    </source>
</evidence>
<dbReference type="EC" id="2.1.1.197" evidence="3 8"/>
<dbReference type="GO" id="GO:0102130">
    <property type="term" value="F:malonyl-CoA methyltransferase activity"/>
    <property type="evidence" value="ECO:0007669"/>
    <property type="project" value="UniProtKB-EC"/>
</dbReference>
<dbReference type="InterPro" id="IPR013216">
    <property type="entry name" value="Methyltransf_11"/>
</dbReference>
<dbReference type="GO" id="GO:0009102">
    <property type="term" value="P:biotin biosynthetic process"/>
    <property type="evidence" value="ECO:0007669"/>
    <property type="project" value="UniProtKB-UniRule"/>
</dbReference>
<dbReference type="PANTHER" id="PTHR13090">
    <property type="entry name" value="ARGININE-HYDROXYLASE NDUFAF5, MITOCHONDRIAL"/>
    <property type="match status" value="1"/>
</dbReference>
<proteinExistence type="inferred from homology"/>
<dbReference type="InterPro" id="IPR050602">
    <property type="entry name" value="Malonyl-ACP_OMT"/>
</dbReference>
<evidence type="ECO:0000256" key="2">
    <source>
        <dbReference type="ARBA" id="ARBA00004746"/>
    </source>
</evidence>
<comment type="pathway">
    <text evidence="2 8">Cofactor biosynthesis; biotin biosynthesis.</text>
</comment>
<sequence length="306" mass="34158">MDKISAPIDLAEVRRLFANPRKIESSAFLRREIAERMREKLDLVRIEAKAIADIGCGMGEELPYLQQRFPESRIVGIDGSLELLKVGLQKQKSAGVGVANFLKKILPTEWVGSNPYDGICSDFAKLPIAANSLDVIWSNLALHWHPMPDLVLAEWRRALRVGGLCMFSCFGPDTMSELRNAFAEVDEDPHVLPFVDMHDFGDMSVHAGLATPVMDMEKITIRYAKVEQLLSDVRALGGNPLLNRKKGLFGKSAYAKLLVLLERNRAADGRIPLTFEIIYGHAFKPLATKLASGESIIRFEKNKKNE</sequence>
<evidence type="ECO:0000256" key="3">
    <source>
        <dbReference type="ARBA" id="ARBA00012327"/>
    </source>
</evidence>
<dbReference type="AlphaFoldDB" id="A0A923HQU9"/>
<evidence type="ECO:0000313" key="10">
    <source>
        <dbReference type="EMBL" id="MBC3882396.1"/>
    </source>
</evidence>
<feature type="domain" description="Methyltransferase type 11" evidence="9">
    <location>
        <begin position="53"/>
        <end position="167"/>
    </location>
</feature>
<dbReference type="GO" id="GO:0010340">
    <property type="term" value="F:carboxyl-O-methyltransferase activity"/>
    <property type="evidence" value="ECO:0007669"/>
    <property type="project" value="UniProtKB-UniRule"/>
</dbReference>
<comment type="catalytic activity">
    <reaction evidence="1 8">
        <text>malonyl-[ACP] + S-adenosyl-L-methionine = malonyl-[ACP] methyl ester + S-adenosyl-L-homocysteine</text>
        <dbReference type="Rhea" id="RHEA:17105"/>
        <dbReference type="Rhea" id="RHEA-COMP:9623"/>
        <dbReference type="Rhea" id="RHEA-COMP:9954"/>
        <dbReference type="ChEBI" id="CHEBI:57856"/>
        <dbReference type="ChEBI" id="CHEBI:59789"/>
        <dbReference type="ChEBI" id="CHEBI:78449"/>
        <dbReference type="ChEBI" id="CHEBI:78845"/>
        <dbReference type="EC" id="2.1.1.197"/>
    </reaction>
</comment>
<dbReference type="CDD" id="cd02440">
    <property type="entry name" value="AdoMet_MTases"/>
    <property type="match status" value="1"/>
</dbReference>
<keyword evidence="4 8" id="KW-0489">Methyltransferase</keyword>
<keyword evidence="6 8" id="KW-0949">S-adenosyl-L-methionine</keyword>
<name>A0A923HQU9_9BURK</name>
<evidence type="ECO:0000256" key="5">
    <source>
        <dbReference type="ARBA" id="ARBA00022679"/>
    </source>
</evidence>
<gene>
    <name evidence="8" type="primary">bioC</name>
    <name evidence="10" type="ORF">H8K36_13470</name>
</gene>
<evidence type="ECO:0000256" key="1">
    <source>
        <dbReference type="ARBA" id="ARBA00000852"/>
    </source>
</evidence>
<dbReference type="InterPro" id="IPR029063">
    <property type="entry name" value="SAM-dependent_MTases_sf"/>
</dbReference>
<accession>A0A923HQU9</accession>